<keyword evidence="12" id="KW-0472">Membrane</keyword>
<evidence type="ECO:0000256" key="16">
    <source>
        <dbReference type="PIRSR" id="PIRSR017205-1"/>
    </source>
</evidence>
<evidence type="ECO:0000256" key="1">
    <source>
        <dbReference type="ARBA" id="ARBA00001974"/>
    </source>
</evidence>
<feature type="binding site" evidence="17">
    <location>
        <position position="178"/>
    </location>
    <ligand>
        <name>FAD</name>
        <dbReference type="ChEBI" id="CHEBI:57692"/>
    </ligand>
</feature>
<dbReference type="Pfam" id="PF04137">
    <property type="entry name" value="ERO1"/>
    <property type="match status" value="1"/>
</dbReference>
<evidence type="ECO:0000256" key="17">
    <source>
        <dbReference type="PIRSR" id="PIRSR017205-2"/>
    </source>
</evidence>
<evidence type="ECO:0000256" key="10">
    <source>
        <dbReference type="ARBA" id="ARBA00022982"/>
    </source>
</evidence>
<evidence type="ECO:0000256" key="13">
    <source>
        <dbReference type="ARBA" id="ARBA00023157"/>
    </source>
</evidence>
<evidence type="ECO:0000256" key="7">
    <source>
        <dbReference type="ARBA" id="ARBA00022729"/>
    </source>
</evidence>
<dbReference type="Proteomes" id="UP000266861">
    <property type="component" value="Unassembled WGS sequence"/>
</dbReference>
<dbReference type="PIRSF" id="PIRSF017205">
    <property type="entry name" value="ERO1"/>
    <property type="match status" value="1"/>
</dbReference>
<keyword evidence="14" id="KW-0325">Glycoprotein</keyword>
<feature type="binding site" evidence="17">
    <location>
        <position position="191"/>
    </location>
    <ligand>
        <name>FAD</name>
        <dbReference type="ChEBI" id="CHEBI:57692"/>
    </ligand>
</feature>
<evidence type="ECO:0000256" key="15">
    <source>
        <dbReference type="ARBA" id="ARBA00023284"/>
    </source>
</evidence>
<feature type="binding site" evidence="17">
    <location>
        <position position="252"/>
    </location>
    <ligand>
        <name>FAD</name>
        <dbReference type="ChEBI" id="CHEBI:57692"/>
    </ligand>
</feature>
<dbReference type="PANTHER" id="PTHR12613">
    <property type="entry name" value="ERO1-RELATED"/>
    <property type="match status" value="1"/>
</dbReference>
<comment type="subcellular location">
    <subcellularLocation>
        <location evidence="2">Endoplasmic reticulum membrane</location>
        <topology evidence="2">Peripheral membrane protein</topology>
        <orientation evidence="2">Lumenal side</orientation>
    </subcellularLocation>
</comment>
<keyword evidence="15" id="KW-0676">Redox-active center</keyword>
<gene>
    <name evidence="19" type="ORF">Glove_519g88</name>
</gene>
<dbReference type="InterPro" id="IPR037192">
    <property type="entry name" value="ERO1-like_sf"/>
</dbReference>
<evidence type="ECO:0000256" key="12">
    <source>
        <dbReference type="ARBA" id="ARBA00023136"/>
    </source>
</evidence>
<proteinExistence type="inferred from homology"/>
<evidence type="ECO:0000256" key="6">
    <source>
        <dbReference type="ARBA" id="ARBA00022630"/>
    </source>
</evidence>
<accession>A0A397GKL0</accession>
<dbReference type="GO" id="GO:0016972">
    <property type="term" value="F:thiol oxidase activity"/>
    <property type="evidence" value="ECO:0007669"/>
    <property type="project" value="InterPro"/>
</dbReference>
<feature type="binding site" evidence="17">
    <location>
        <position position="281"/>
    </location>
    <ligand>
        <name>FAD</name>
        <dbReference type="ChEBI" id="CHEBI:57692"/>
    </ligand>
</feature>
<evidence type="ECO:0000313" key="20">
    <source>
        <dbReference type="Proteomes" id="UP000266861"/>
    </source>
</evidence>
<dbReference type="SUPFAM" id="SSF110019">
    <property type="entry name" value="ERO1-like"/>
    <property type="match status" value="1"/>
</dbReference>
<evidence type="ECO:0000256" key="2">
    <source>
        <dbReference type="ARBA" id="ARBA00004367"/>
    </source>
</evidence>
<evidence type="ECO:0000256" key="11">
    <source>
        <dbReference type="ARBA" id="ARBA00023002"/>
    </source>
</evidence>
<feature type="disulfide bond" evidence="18">
    <location>
        <begin position="149"/>
        <end position="316"/>
    </location>
</feature>
<dbReference type="PANTHER" id="PTHR12613:SF0">
    <property type="entry name" value="ERO1-LIKE PROTEIN"/>
    <property type="match status" value="1"/>
</dbReference>
<dbReference type="GO" id="GO:0034975">
    <property type="term" value="P:protein folding in endoplasmic reticulum"/>
    <property type="evidence" value="ECO:0007669"/>
    <property type="project" value="InterPro"/>
</dbReference>
<protein>
    <recommendedName>
        <fullName evidence="21">Endoplasmic oxidoreductin-1</fullName>
    </recommendedName>
</protein>
<feature type="disulfide bond" description="Redox-active" evidence="18">
    <location>
        <begin position="107"/>
        <end position="112"/>
    </location>
</feature>
<keyword evidence="10" id="KW-0249">Electron transport</keyword>
<comment type="similarity">
    <text evidence="3">Belongs to the EROs family.</text>
</comment>
<evidence type="ECO:0008006" key="21">
    <source>
        <dbReference type="Google" id="ProtNLM"/>
    </source>
</evidence>
<dbReference type="InterPro" id="IPR007266">
    <property type="entry name" value="Ero1"/>
</dbReference>
<name>A0A397GKL0_9GLOM</name>
<evidence type="ECO:0000256" key="5">
    <source>
        <dbReference type="ARBA" id="ARBA00022448"/>
    </source>
</evidence>
<evidence type="ECO:0000256" key="18">
    <source>
        <dbReference type="PIRSR" id="PIRSR017205-3"/>
    </source>
</evidence>
<keyword evidence="6" id="KW-0285">Flavoprotein</keyword>
<keyword evidence="20" id="KW-1185">Reference proteome</keyword>
<evidence type="ECO:0000256" key="3">
    <source>
        <dbReference type="ARBA" id="ARBA00008277"/>
    </source>
</evidence>
<reference evidence="19 20" key="1">
    <citation type="submission" date="2018-08" db="EMBL/GenBank/DDBJ databases">
        <title>Genome and evolution of the arbuscular mycorrhizal fungus Diversispora epigaea (formerly Glomus versiforme) and its bacterial endosymbionts.</title>
        <authorList>
            <person name="Sun X."/>
            <person name="Fei Z."/>
            <person name="Harrison M."/>
        </authorList>
    </citation>
    <scope>NUCLEOTIDE SEQUENCE [LARGE SCALE GENOMIC DNA]</scope>
    <source>
        <strain evidence="19 20">IT104</strain>
    </source>
</reference>
<comment type="subunit">
    <text evidence="4">May function both as a monomer and a homodimer.</text>
</comment>
<dbReference type="GO" id="GO:0015035">
    <property type="term" value="F:protein-disulfide reductase activity"/>
    <property type="evidence" value="ECO:0007669"/>
    <property type="project" value="InterPro"/>
</dbReference>
<feature type="active site" evidence="16">
    <location>
        <position position="381"/>
    </location>
</feature>
<dbReference type="AlphaFoldDB" id="A0A397GKL0"/>
<feature type="active site" description="Nucleophile" evidence="16">
    <location>
        <position position="378"/>
    </location>
</feature>
<dbReference type="OrthoDB" id="269384at2759"/>
<comment type="cofactor">
    <cofactor evidence="1 17">
        <name>FAD</name>
        <dbReference type="ChEBI" id="CHEBI:57692"/>
    </cofactor>
</comment>
<evidence type="ECO:0000256" key="9">
    <source>
        <dbReference type="ARBA" id="ARBA00022827"/>
    </source>
</evidence>
<dbReference type="GO" id="GO:0071949">
    <property type="term" value="F:FAD binding"/>
    <property type="evidence" value="ECO:0007669"/>
    <property type="project" value="InterPro"/>
</dbReference>
<keyword evidence="9 17" id="KW-0274">FAD</keyword>
<evidence type="ECO:0000256" key="8">
    <source>
        <dbReference type="ARBA" id="ARBA00022824"/>
    </source>
</evidence>
<keyword evidence="13 18" id="KW-1015">Disulfide bond</keyword>
<comment type="caution">
    <text evidence="19">The sequence shown here is derived from an EMBL/GenBank/DDBJ whole genome shotgun (WGS) entry which is preliminary data.</text>
</comment>
<dbReference type="STRING" id="1348612.A0A397GKL0"/>
<evidence type="ECO:0000256" key="4">
    <source>
        <dbReference type="ARBA" id="ARBA00011802"/>
    </source>
</evidence>
<keyword evidence="7" id="KW-0732">Signal</keyword>
<dbReference type="EMBL" id="PQFF01000448">
    <property type="protein sequence ID" value="RHZ49603.1"/>
    <property type="molecule type" value="Genomic_DNA"/>
</dbReference>
<keyword evidence="5" id="KW-0813">Transport</keyword>
<keyword evidence="11" id="KW-0560">Oxidoreductase</keyword>
<dbReference type="GO" id="GO:0005789">
    <property type="term" value="C:endoplasmic reticulum membrane"/>
    <property type="evidence" value="ECO:0007669"/>
    <property type="project" value="UniProtKB-SubCell"/>
</dbReference>
<feature type="binding site" evidence="17">
    <location>
        <position position="249"/>
    </location>
    <ligand>
        <name>FAD</name>
        <dbReference type="ChEBI" id="CHEBI:57692"/>
    </ligand>
</feature>
<evidence type="ECO:0000256" key="14">
    <source>
        <dbReference type="ARBA" id="ARBA00023180"/>
    </source>
</evidence>
<feature type="binding site" evidence="17">
    <location>
        <position position="180"/>
    </location>
    <ligand>
        <name>FAD</name>
        <dbReference type="ChEBI" id="CHEBI:57692"/>
    </ligand>
</feature>
<evidence type="ECO:0000313" key="19">
    <source>
        <dbReference type="EMBL" id="RHZ49603.1"/>
    </source>
</evidence>
<keyword evidence="8" id="KW-0256">Endoplasmic reticulum</keyword>
<feature type="disulfide bond" description="Redox-active" evidence="18">
    <location>
        <begin position="378"/>
        <end position="381"/>
    </location>
</feature>
<sequence length="533" mass="61432">MKLPQLNLFSLLASSILIFSTCHLFNCMAHSQKRSEFMETLLDKSSELNYCSPSGIINDACCDYETVEKTNDIISPRISELVTTDFFKYYKLNLYKECPFWTEYGQCNNRACAVETIDQTHLPESWRNIVLGAIQTSSSGSQFLPFKSCEYRDQDFCVVEDEADIEGVYVNLLDNPERFTGYSGKSSNRVWEAIYGENCFNLVHDTDSSKISFNPASNRKQLGNFPKMKTEKVDNDVCFEKRVFYRLISGLHSSISIHICDEYLNQTTGQWGPNLDCFISRFSNYPERIENVYFTYVVLLRAISKMSEYLRVYEFCTGDKEQDAQVKRMVSELVNTADSCPGTFDEKQMFASPKSRLLKEEFKLHFRNVSRIMDCVGCDKCRLWGKLQISGFGTALKVLFSYDDEYFNPKVHPNLLTRTEIVALFNAFNRLSESLKAIERFRMMYQQVTIDLHDGEPSVPVNTEKTETPPIVIVGTQNFTNIHFPEIGFFINLLTSIKEITSSYVIKFYRLVVQLMEHLHIPVPVALKLIIKD</sequence>
<organism evidence="19 20">
    <name type="scientific">Diversispora epigaea</name>
    <dbReference type="NCBI Taxonomy" id="1348612"/>
    <lineage>
        <taxon>Eukaryota</taxon>
        <taxon>Fungi</taxon>
        <taxon>Fungi incertae sedis</taxon>
        <taxon>Mucoromycota</taxon>
        <taxon>Glomeromycotina</taxon>
        <taxon>Glomeromycetes</taxon>
        <taxon>Diversisporales</taxon>
        <taxon>Diversisporaceae</taxon>
        <taxon>Diversispora</taxon>
    </lineage>
</organism>